<name>A0A3M2S9T2_9HYPO</name>
<feature type="transmembrane region" description="Helical" evidence="1">
    <location>
        <begin position="284"/>
        <end position="307"/>
    </location>
</feature>
<gene>
    <name evidence="2" type="ORF">CDV36_005962</name>
</gene>
<feature type="transmembrane region" description="Helical" evidence="1">
    <location>
        <begin position="128"/>
        <end position="147"/>
    </location>
</feature>
<feature type="transmembrane region" description="Helical" evidence="1">
    <location>
        <begin position="220"/>
        <end position="244"/>
    </location>
</feature>
<reference evidence="2 3" key="1">
    <citation type="submission" date="2017-06" db="EMBL/GenBank/DDBJ databases">
        <title>Comparative genomic analysis of Ambrosia Fusariam Clade fungi.</title>
        <authorList>
            <person name="Stajich J.E."/>
            <person name="Carrillo J."/>
            <person name="Kijimoto T."/>
            <person name="Eskalen A."/>
            <person name="O'Donnell K."/>
            <person name="Kasson M."/>
        </authorList>
    </citation>
    <scope>NUCLEOTIDE SEQUENCE [LARGE SCALE GENOMIC DNA]</scope>
    <source>
        <strain evidence="2">UCR3666</strain>
    </source>
</reference>
<evidence type="ECO:0000313" key="2">
    <source>
        <dbReference type="EMBL" id="RMJ14340.1"/>
    </source>
</evidence>
<comment type="caution">
    <text evidence="2">The sequence shown here is derived from an EMBL/GenBank/DDBJ whole genome shotgun (WGS) entry which is preliminary data.</text>
</comment>
<dbReference type="AlphaFoldDB" id="A0A3M2S9T2"/>
<feature type="transmembrane region" description="Helical" evidence="1">
    <location>
        <begin position="498"/>
        <end position="518"/>
    </location>
</feature>
<dbReference type="InterPro" id="IPR010640">
    <property type="entry name" value="Low_temperature_requirement_A"/>
</dbReference>
<dbReference type="OrthoDB" id="3177213at2759"/>
<accession>A0A3M2S9T2</accession>
<dbReference type="PANTHER" id="PTHR42101">
    <property type="entry name" value="CHROMOSOME 16, WHOLE GENOME SHOTGUN SEQUENCE"/>
    <property type="match status" value="1"/>
</dbReference>
<evidence type="ECO:0008006" key="4">
    <source>
        <dbReference type="Google" id="ProtNLM"/>
    </source>
</evidence>
<keyword evidence="1" id="KW-1133">Transmembrane helix</keyword>
<dbReference type="Proteomes" id="UP000277212">
    <property type="component" value="Unassembled WGS sequence"/>
</dbReference>
<keyword evidence="1" id="KW-0472">Membrane</keyword>
<feature type="transmembrane region" description="Helical" evidence="1">
    <location>
        <begin position="530"/>
        <end position="551"/>
    </location>
</feature>
<evidence type="ECO:0000313" key="3">
    <source>
        <dbReference type="Proteomes" id="UP000277212"/>
    </source>
</evidence>
<dbReference type="STRING" id="2010991.A0A3M2S9T2"/>
<feature type="transmembrane region" description="Helical" evidence="1">
    <location>
        <begin position="191"/>
        <end position="208"/>
    </location>
</feature>
<feature type="transmembrane region" description="Helical" evidence="1">
    <location>
        <begin position="159"/>
        <end position="179"/>
    </location>
</feature>
<protein>
    <recommendedName>
        <fullName evidence="4">Low temperature requirement A</fullName>
    </recommendedName>
</protein>
<dbReference type="Pfam" id="PF06772">
    <property type="entry name" value="LtrA"/>
    <property type="match status" value="1"/>
</dbReference>
<keyword evidence="1" id="KW-0812">Transmembrane</keyword>
<evidence type="ECO:0000256" key="1">
    <source>
        <dbReference type="SAM" id="Phobius"/>
    </source>
</evidence>
<organism evidence="2 3">
    <name type="scientific">Fusarium kuroshium</name>
    <dbReference type="NCBI Taxonomy" id="2010991"/>
    <lineage>
        <taxon>Eukaryota</taxon>
        <taxon>Fungi</taxon>
        <taxon>Dikarya</taxon>
        <taxon>Ascomycota</taxon>
        <taxon>Pezizomycotina</taxon>
        <taxon>Sordariomycetes</taxon>
        <taxon>Hypocreomycetidae</taxon>
        <taxon>Hypocreales</taxon>
        <taxon>Nectriaceae</taxon>
        <taxon>Fusarium</taxon>
        <taxon>Fusarium solani species complex</taxon>
    </lineage>
</organism>
<feature type="transmembrane region" description="Helical" evidence="1">
    <location>
        <begin position="563"/>
        <end position="582"/>
    </location>
</feature>
<feature type="transmembrane region" description="Helical" evidence="1">
    <location>
        <begin position="328"/>
        <end position="347"/>
    </location>
</feature>
<feature type="transmembrane region" description="Helical" evidence="1">
    <location>
        <begin position="256"/>
        <end position="278"/>
    </location>
</feature>
<keyword evidence="3" id="KW-1185">Reference proteome</keyword>
<proteinExistence type="predicted"/>
<dbReference type="EMBL" id="NKUJ01000087">
    <property type="protein sequence ID" value="RMJ14340.1"/>
    <property type="molecule type" value="Genomic_DNA"/>
</dbReference>
<dbReference type="PANTHER" id="PTHR42101:SF1">
    <property type="entry name" value="LOW TEMPERATURE REQUIREMENT A"/>
    <property type="match status" value="1"/>
</dbReference>
<feature type="transmembrane region" description="Helical" evidence="1">
    <location>
        <begin position="97"/>
        <end position="116"/>
    </location>
</feature>
<sequence length="629" mass="71495">MANEETPEQTTAEKLQLLKSPLIAEDRSDTTTLAPTKQPTAPDLSLFGNRFEADCPQFQKHEDASLLELFFDLFFAANYTVFSQTQGVNSHDRFKAYVGYFSVLWITWLAVSLYDVRFVTDSLFERAARGVHLGVMVGFAVVAPKFTPDDQNVKTMRTMSIILMISRLCLAVEYASILWHIRKYKKQRLPMLMQIGMNIIVALVYLGITFRFRAGNSRVFIAWYVLAGVEVILTFAFANIWPVLSFQGTHLMKRMGLLTVMILGDGIIVIAQSVVTIVKSPDAWNSQTIGIVTAASATVYFVFLVYFDWMKNPNLPHVRQQIWTVIHFPFHLALVLFMQGFTQFVIWTKIIDTLKNLTLDSVFNDVNDIAKSTTQNIIDNLTKMINDFFKLYPPKYASTWTTVETAITNISDIADDFWPQFAKYATTLQDKDFPDEDEFNSFAEAFYSITYSMENSLLETFGIDLVTEIAEDKANANITENALEAKVNEQTWTRFELIFQYAYIAAGVTLILMVLLTIVSRTTPWSKWSIVRTAIYTLLGIGMSLVALLNYNPTDAATFQASAWMLPTITLVWVLIIFLTHIRNPPPLFFKGSQSFWSKKKSGPSYDYVMPNETQTEYKGAPHNQVSQA</sequence>